<accession>A0A3N4PEB2</accession>
<gene>
    <name evidence="3" type="ORF">EGT74_25835</name>
</gene>
<evidence type="ECO:0000259" key="2">
    <source>
        <dbReference type="Pfam" id="PF03795"/>
    </source>
</evidence>
<dbReference type="Gene3D" id="3.30.70.1060">
    <property type="entry name" value="Dimeric alpha+beta barrel"/>
    <property type="match status" value="1"/>
</dbReference>
<organism evidence="3 4">
    <name type="scientific">Chitinophaga lutea</name>
    <dbReference type="NCBI Taxonomy" id="2488634"/>
    <lineage>
        <taxon>Bacteria</taxon>
        <taxon>Pseudomonadati</taxon>
        <taxon>Bacteroidota</taxon>
        <taxon>Chitinophagia</taxon>
        <taxon>Chitinophagales</taxon>
        <taxon>Chitinophagaceae</taxon>
        <taxon>Chitinophaga</taxon>
    </lineage>
</organism>
<dbReference type="PANTHER" id="PTHR35174">
    <property type="entry name" value="BLL7171 PROTEIN-RELATED"/>
    <property type="match status" value="1"/>
</dbReference>
<evidence type="ECO:0000313" key="4">
    <source>
        <dbReference type="Proteomes" id="UP000278351"/>
    </source>
</evidence>
<protein>
    <submittedName>
        <fullName evidence="3">Transcription initiation protein</fullName>
    </submittedName>
</protein>
<dbReference type="Pfam" id="PF03795">
    <property type="entry name" value="YCII"/>
    <property type="match status" value="1"/>
</dbReference>
<proteinExistence type="inferred from homology"/>
<dbReference type="InterPro" id="IPR005545">
    <property type="entry name" value="YCII"/>
</dbReference>
<name>A0A3N4PEB2_9BACT</name>
<feature type="domain" description="YCII-related" evidence="2">
    <location>
        <begin position="18"/>
        <end position="108"/>
    </location>
</feature>
<comment type="caution">
    <text evidence="3">The sequence shown here is derived from an EMBL/GenBank/DDBJ whole genome shotgun (WGS) entry which is preliminary data.</text>
</comment>
<dbReference type="EMBL" id="RPDH01000003">
    <property type="protein sequence ID" value="RPE05788.1"/>
    <property type="molecule type" value="Genomic_DNA"/>
</dbReference>
<dbReference type="Proteomes" id="UP000278351">
    <property type="component" value="Unassembled WGS sequence"/>
</dbReference>
<dbReference type="InterPro" id="IPR011008">
    <property type="entry name" value="Dimeric_a/b-barrel"/>
</dbReference>
<dbReference type="AlphaFoldDB" id="A0A3N4PEB2"/>
<comment type="similarity">
    <text evidence="1">Belongs to the YciI family.</text>
</comment>
<evidence type="ECO:0000256" key="1">
    <source>
        <dbReference type="ARBA" id="ARBA00007689"/>
    </source>
</evidence>
<reference evidence="3 4" key="1">
    <citation type="submission" date="2018-11" db="EMBL/GenBank/DDBJ databases">
        <title>Chitinophaga lutea sp.nov., isolate from arsenic contaminated soil.</title>
        <authorList>
            <person name="Zong Y."/>
        </authorList>
    </citation>
    <scope>NUCLEOTIDE SEQUENCE [LARGE SCALE GENOMIC DNA]</scope>
    <source>
        <strain evidence="3 4">ZY74</strain>
    </source>
</reference>
<sequence length="115" mass="12687">MKEFVLIFRNSTNPHENPSPETMQERMSWMAGVAAQQKLVDKGNRLSASQAKTVKPGNVVTDGPYTEIKEFISGYLIIKAASIEEAVEIARQNPTFKTGGSIEVRAVLTPDDKHV</sequence>
<dbReference type="OrthoDB" id="7782105at2"/>
<keyword evidence="4" id="KW-1185">Reference proteome</keyword>
<evidence type="ECO:0000313" key="3">
    <source>
        <dbReference type="EMBL" id="RPE05788.1"/>
    </source>
</evidence>
<dbReference type="RefSeq" id="WP_123849441.1">
    <property type="nucleotide sequence ID" value="NZ_RPDH01000003.1"/>
</dbReference>
<dbReference type="SUPFAM" id="SSF54909">
    <property type="entry name" value="Dimeric alpha+beta barrel"/>
    <property type="match status" value="1"/>
</dbReference>